<protein>
    <recommendedName>
        <fullName evidence="4">Tyr recombinase domain-containing protein</fullName>
    </recommendedName>
</protein>
<dbReference type="GO" id="GO:0015074">
    <property type="term" value="P:DNA integration"/>
    <property type="evidence" value="ECO:0007669"/>
    <property type="project" value="UniProtKB-KW"/>
</dbReference>
<dbReference type="PANTHER" id="PTHR30349:SF93">
    <property type="entry name" value="FELS-2 PROPHAGE PROTEIN"/>
    <property type="match status" value="1"/>
</dbReference>
<dbReference type="InterPro" id="IPR013762">
    <property type="entry name" value="Integrase-like_cat_sf"/>
</dbReference>
<gene>
    <name evidence="5" type="ORF">A8139_05705</name>
</gene>
<dbReference type="Pfam" id="PF00589">
    <property type="entry name" value="Phage_integrase"/>
    <property type="match status" value="1"/>
</dbReference>
<accession>A0A2Z4PQ23</accession>
<evidence type="ECO:0000313" key="6">
    <source>
        <dbReference type="Proteomes" id="UP000249898"/>
    </source>
</evidence>
<dbReference type="OrthoDB" id="9057547at2"/>
<proteinExistence type="predicted"/>
<dbReference type="GO" id="GO:0006310">
    <property type="term" value="P:DNA recombination"/>
    <property type="evidence" value="ECO:0007669"/>
    <property type="project" value="UniProtKB-KW"/>
</dbReference>
<dbReference type="AlphaFoldDB" id="A0A2Z4PQ23"/>
<dbReference type="PROSITE" id="PS51898">
    <property type="entry name" value="TYR_RECOMBINASE"/>
    <property type="match status" value="1"/>
</dbReference>
<reference evidence="5 6" key="1">
    <citation type="submission" date="2016-06" db="EMBL/GenBank/DDBJ databases">
        <title>The sequenced genome of the ice-adhering bacterium Marinomonas primoryensis, from Antarctica.</title>
        <authorList>
            <person name="Graham L."/>
            <person name="Vance T.D.R."/>
            <person name="Davies P.L."/>
        </authorList>
    </citation>
    <scope>NUCLEOTIDE SEQUENCE [LARGE SCALE GENOMIC DNA]</scope>
    <source>
        <strain evidence="5 6">AceL</strain>
    </source>
</reference>
<evidence type="ECO:0000256" key="3">
    <source>
        <dbReference type="ARBA" id="ARBA00023172"/>
    </source>
</evidence>
<dbReference type="SUPFAM" id="SSF56349">
    <property type="entry name" value="DNA breaking-rejoining enzymes"/>
    <property type="match status" value="1"/>
</dbReference>
<dbReference type="RefSeq" id="WP_112136374.1">
    <property type="nucleotide sequence ID" value="NZ_CP016181.1"/>
</dbReference>
<dbReference type="Gene3D" id="1.10.150.130">
    <property type="match status" value="1"/>
</dbReference>
<dbReference type="CDD" id="cd00796">
    <property type="entry name" value="INT_Rci_Hp1_C"/>
    <property type="match status" value="1"/>
</dbReference>
<name>A0A2Z4PQ23_9GAMM</name>
<dbReference type="InterPro" id="IPR057084">
    <property type="entry name" value="Int_N"/>
</dbReference>
<dbReference type="PANTHER" id="PTHR30349">
    <property type="entry name" value="PHAGE INTEGRASE-RELATED"/>
    <property type="match status" value="1"/>
</dbReference>
<evidence type="ECO:0000259" key="4">
    <source>
        <dbReference type="PROSITE" id="PS51898"/>
    </source>
</evidence>
<dbReference type="Proteomes" id="UP000249898">
    <property type="component" value="Chromosome"/>
</dbReference>
<dbReference type="EMBL" id="CP016181">
    <property type="protein sequence ID" value="AWX99546.1"/>
    <property type="molecule type" value="Genomic_DNA"/>
</dbReference>
<sequence>MPVSKQKNGKWLVQINRTGLRRVRKSFPTQKEAAIFEREYLFGIRAPVVQVRDPRRLTELIEIWHQSHGIELADPTKNKNKMMAAAHAMDNPVACMVTPELFIKYRYERTVTNAKPVTKKTINNIHGLLSSMFNKLLKLKMIDYENPLNDVDMLRIQEQQMTYLNHRQIDVLFSAIKSGCVNESTWYVANICIRTGARWGEAEKMKAKQLHAGRVTFVNTKNKKVRTIPLEEGFYKELKRFVIGKDPEERIFDNCIGSFRRAMNRCDITLPKGQMTHVLRHSFASHFMINNGNILTLKEILGHADIKVTMRYAHLAPNYFLDAIKLNPMARN</sequence>
<dbReference type="Pfam" id="PF24624">
    <property type="entry name" value="Int_N"/>
    <property type="match status" value="1"/>
</dbReference>
<evidence type="ECO:0000313" key="5">
    <source>
        <dbReference type="EMBL" id="AWX99546.1"/>
    </source>
</evidence>
<dbReference type="GO" id="GO:0003677">
    <property type="term" value="F:DNA binding"/>
    <property type="evidence" value="ECO:0007669"/>
    <property type="project" value="UniProtKB-KW"/>
</dbReference>
<dbReference type="InterPro" id="IPR011010">
    <property type="entry name" value="DNA_brk_join_enz"/>
</dbReference>
<evidence type="ECO:0000256" key="2">
    <source>
        <dbReference type="ARBA" id="ARBA00023125"/>
    </source>
</evidence>
<dbReference type="InterPro" id="IPR002104">
    <property type="entry name" value="Integrase_catalytic"/>
</dbReference>
<dbReference type="InterPro" id="IPR050090">
    <property type="entry name" value="Tyrosine_recombinase_XerCD"/>
</dbReference>
<keyword evidence="1" id="KW-0229">DNA integration</keyword>
<keyword evidence="3" id="KW-0233">DNA recombination</keyword>
<dbReference type="InterPro" id="IPR010998">
    <property type="entry name" value="Integrase_recombinase_N"/>
</dbReference>
<dbReference type="Gene3D" id="1.10.443.10">
    <property type="entry name" value="Intergrase catalytic core"/>
    <property type="match status" value="1"/>
</dbReference>
<organism evidence="5 6">
    <name type="scientific">Marinomonas primoryensis</name>
    <dbReference type="NCBI Taxonomy" id="178399"/>
    <lineage>
        <taxon>Bacteria</taxon>
        <taxon>Pseudomonadati</taxon>
        <taxon>Pseudomonadota</taxon>
        <taxon>Gammaproteobacteria</taxon>
        <taxon>Oceanospirillales</taxon>
        <taxon>Oceanospirillaceae</taxon>
        <taxon>Marinomonas</taxon>
    </lineage>
</organism>
<feature type="domain" description="Tyr recombinase" evidence="4">
    <location>
        <begin position="159"/>
        <end position="325"/>
    </location>
</feature>
<keyword evidence="2" id="KW-0238">DNA-binding</keyword>
<evidence type="ECO:0000256" key="1">
    <source>
        <dbReference type="ARBA" id="ARBA00022908"/>
    </source>
</evidence>